<organism evidence="8">
    <name type="scientific">Chrysotila carterae</name>
    <name type="common">Marine alga</name>
    <name type="synonym">Syracosphaera carterae</name>
    <dbReference type="NCBI Taxonomy" id="13221"/>
    <lineage>
        <taxon>Eukaryota</taxon>
        <taxon>Haptista</taxon>
        <taxon>Haptophyta</taxon>
        <taxon>Prymnesiophyceae</taxon>
        <taxon>Isochrysidales</taxon>
        <taxon>Isochrysidaceae</taxon>
        <taxon>Chrysotila</taxon>
    </lineage>
</organism>
<protein>
    <recommendedName>
        <fullName evidence="7">HSF-type DNA-binding domain-containing protein</fullName>
    </recommendedName>
</protein>
<dbReference type="SMART" id="SM00415">
    <property type="entry name" value="HSF"/>
    <property type="match status" value="1"/>
</dbReference>
<proteinExistence type="inferred from homology"/>
<dbReference type="Gene3D" id="1.10.10.10">
    <property type="entry name" value="Winged helix-like DNA-binding domain superfamily/Winged helix DNA-binding domain"/>
    <property type="match status" value="1"/>
</dbReference>
<dbReference type="PANTHER" id="PTHR10015:SF427">
    <property type="entry name" value="HEAT SHOCK FACTOR PROTEIN"/>
    <property type="match status" value="1"/>
</dbReference>
<dbReference type="SUPFAM" id="SSF46785">
    <property type="entry name" value="Winged helix' DNA-binding domain"/>
    <property type="match status" value="1"/>
</dbReference>
<evidence type="ECO:0000256" key="1">
    <source>
        <dbReference type="ARBA" id="ARBA00004123"/>
    </source>
</evidence>
<keyword evidence="2" id="KW-0238">DNA-binding</keyword>
<feature type="compositionally biased region" description="Basic residues" evidence="6">
    <location>
        <begin position="112"/>
        <end position="122"/>
    </location>
</feature>
<feature type="coiled-coil region" evidence="5">
    <location>
        <begin position="214"/>
        <end position="255"/>
    </location>
</feature>
<evidence type="ECO:0000256" key="6">
    <source>
        <dbReference type="SAM" id="MobiDB-lite"/>
    </source>
</evidence>
<dbReference type="InterPro" id="IPR000232">
    <property type="entry name" value="HSF_DNA-bd"/>
</dbReference>
<evidence type="ECO:0000259" key="7">
    <source>
        <dbReference type="SMART" id="SM00415"/>
    </source>
</evidence>
<evidence type="ECO:0000256" key="4">
    <source>
        <dbReference type="RuleBase" id="RU004020"/>
    </source>
</evidence>
<dbReference type="AlphaFoldDB" id="A0A7S4F5T2"/>
<keyword evidence="5" id="KW-0175">Coiled coil</keyword>
<accession>A0A7S4F5T2</accession>
<dbReference type="InterPro" id="IPR036390">
    <property type="entry name" value="WH_DNA-bd_sf"/>
</dbReference>
<evidence type="ECO:0000256" key="3">
    <source>
        <dbReference type="ARBA" id="ARBA00023242"/>
    </source>
</evidence>
<evidence type="ECO:0000313" key="8">
    <source>
        <dbReference type="EMBL" id="CAE0773966.1"/>
    </source>
</evidence>
<reference evidence="8" key="1">
    <citation type="submission" date="2021-01" db="EMBL/GenBank/DDBJ databases">
        <authorList>
            <person name="Corre E."/>
            <person name="Pelletier E."/>
            <person name="Niang G."/>
            <person name="Scheremetjew M."/>
            <person name="Finn R."/>
            <person name="Kale V."/>
            <person name="Holt S."/>
            <person name="Cochrane G."/>
            <person name="Meng A."/>
            <person name="Brown T."/>
            <person name="Cohen L."/>
        </authorList>
    </citation>
    <scope>NUCLEOTIDE SEQUENCE</scope>
    <source>
        <strain evidence="8">CCMP645</strain>
    </source>
</reference>
<dbReference type="InterPro" id="IPR036388">
    <property type="entry name" value="WH-like_DNA-bd_sf"/>
</dbReference>
<dbReference type="EMBL" id="HBIZ01041595">
    <property type="protein sequence ID" value="CAE0773966.1"/>
    <property type="molecule type" value="Transcribed_RNA"/>
</dbReference>
<gene>
    <name evidence="8" type="ORF">PCAR00345_LOCUS26578</name>
</gene>
<comment type="subcellular location">
    <subcellularLocation>
        <location evidence="1">Nucleus</location>
    </subcellularLocation>
</comment>
<sequence>MRMFHRHFLCVRALNICGPRAYSKFFSSMHVSWLMQVSAGHSTIGWSREGDTIWVSNPERLGREHIPKYYDHSSYASWTRALHAHSFRKLTPSTWSHPSFHRDRPEAASTIVRKRPPHRGGKPAREEKALLAEPKATRVKRKDKDLKLLDTAIDKAVESLPPLTACAVKEEIERQATQTKAAAAAAAAAASADTLEAGDTKKSSVPTPEQAKRLAALKEQIIREKQLARQLKNMLEQLEANATRARREELQLRHSVVQLAQWIATTAMAPAVAATALATAGSFAARAASMSAAVTAKALSASPAGTATTAATAATGTVPAPPRVHTSCSAEANAEFELGELGEPPLLRIISSNTLMVASA</sequence>
<comment type="similarity">
    <text evidence="4">Belongs to the HSF family.</text>
</comment>
<name>A0A7S4F5T2_CHRCT</name>
<dbReference type="GO" id="GO:0043565">
    <property type="term" value="F:sequence-specific DNA binding"/>
    <property type="evidence" value="ECO:0007669"/>
    <property type="project" value="InterPro"/>
</dbReference>
<dbReference type="Pfam" id="PF00447">
    <property type="entry name" value="HSF_DNA-bind"/>
    <property type="match status" value="1"/>
</dbReference>
<dbReference type="PANTHER" id="PTHR10015">
    <property type="entry name" value="HEAT SHOCK TRANSCRIPTION FACTOR"/>
    <property type="match status" value="1"/>
</dbReference>
<evidence type="ECO:0000256" key="2">
    <source>
        <dbReference type="ARBA" id="ARBA00023125"/>
    </source>
</evidence>
<dbReference type="GO" id="GO:0005634">
    <property type="term" value="C:nucleus"/>
    <property type="evidence" value="ECO:0007669"/>
    <property type="project" value="UniProtKB-SubCell"/>
</dbReference>
<feature type="domain" description="HSF-type DNA-binding" evidence="7">
    <location>
        <begin position="21"/>
        <end position="114"/>
    </location>
</feature>
<keyword evidence="3" id="KW-0539">Nucleus</keyword>
<feature type="region of interest" description="Disordered" evidence="6">
    <location>
        <begin position="94"/>
        <end position="127"/>
    </location>
</feature>
<evidence type="ECO:0000256" key="5">
    <source>
        <dbReference type="SAM" id="Coils"/>
    </source>
</evidence>
<dbReference type="GO" id="GO:0003700">
    <property type="term" value="F:DNA-binding transcription factor activity"/>
    <property type="evidence" value="ECO:0007669"/>
    <property type="project" value="InterPro"/>
</dbReference>